<proteinExistence type="predicted"/>
<accession>A0A4Y7JVK8</accession>
<reference evidence="1 2" key="1">
    <citation type="journal article" date="2018" name="Science">
        <title>The opium poppy genome and morphinan production.</title>
        <authorList>
            <person name="Guo L."/>
            <person name="Winzer T."/>
            <person name="Yang X."/>
            <person name="Li Y."/>
            <person name="Ning Z."/>
            <person name="He Z."/>
            <person name="Teodor R."/>
            <person name="Lu Y."/>
            <person name="Bowser T.A."/>
            <person name="Graham I.A."/>
            <person name="Ye K."/>
        </authorList>
    </citation>
    <scope>NUCLEOTIDE SEQUENCE [LARGE SCALE GENOMIC DNA]</scope>
    <source>
        <strain evidence="2">cv. HN1</strain>
        <tissue evidence="1">Leaves</tissue>
    </source>
</reference>
<protein>
    <submittedName>
        <fullName evidence="1">Uncharacterized protein</fullName>
    </submittedName>
</protein>
<evidence type="ECO:0000313" key="1">
    <source>
        <dbReference type="EMBL" id="RZC63759.1"/>
    </source>
</evidence>
<gene>
    <name evidence="1" type="ORF">C5167_025621</name>
</gene>
<sequence length="68" mass="7351">MGIMSFYIIVATLCIILLGFIPSLPSALHPVGRDSVALSFSLKCKTEAHDLAPRRRRYKAACSTATLG</sequence>
<keyword evidence="2" id="KW-1185">Reference proteome</keyword>
<dbReference type="AlphaFoldDB" id="A0A4Y7JVK8"/>
<evidence type="ECO:0000313" key="2">
    <source>
        <dbReference type="Proteomes" id="UP000316621"/>
    </source>
</evidence>
<dbReference type="Proteomes" id="UP000316621">
    <property type="component" value="Chromosome 5"/>
</dbReference>
<dbReference type="EMBL" id="CM010719">
    <property type="protein sequence ID" value="RZC63759.1"/>
    <property type="molecule type" value="Genomic_DNA"/>
</dbReference>
<dbReference type="Gramene" id="RZC63759">
    <property type="protein sequence ID" value="RZC63759"/>
    <property type="gene ID" value="C5167_025621"/>
</dbReference>
<organism evidence="1 2">
    <name type="scientific">Papaver somniferum</name>
    <name type="common">Opium poppy</name>
    <dbReference type="NCBI Taxonomy" id="3469"/>
    <lineage>
        <taxon>Eukaryota</taxon>
        <taxon>Viridiplantae</taxon>
        <taxon>Streptophyta</taxon>
        <taxon>Embryophyta</taxon>
        <taxon>Tracheophyta</taxon>
        <taxon>Spermatophyta</taxon>
        <taxon>Magnoliopsida</taxon>
        <taxon>Ranunculales</taxon>
        <taxon>Papaveraceae</taxon>
        <taxon>Papaveroideae</taxon>
        <taxon>Papaver</taxon>
    </lineage>
</organism>
<name>A0A4Y7JVK8_PAPSO</name>